<dbReference type="STRING" id="1670800.BSQ44_06535"/>
<accession>A0A1L3SNT7</accession>
<proteinExistence type="inferred from homology"/>
<dbReference type="NCBIfam" id="TIGR00380">
    <property type="entry name" value="cobal_cbiB"/>
    <property type="match status" value="1"/>
</dbReference>
<evidence type="ECO:0000256" key="8">
    <source>
        <dbReference type="ARBA" id="ARBA00023136"/>
    </source>
</evidence>
<dbReference type="AlphaFoldDB" id="A0A1L3SNT7"/>
<dbReference type="HAMAP" id="MF_00024">
    <property type="entry name" value="CobD_CbiB"/>
    <property type="match status" value="1"/>
</dbReference>
<dbReference type="UniPathway" id="UPA00148"/>
<keyword evidence="11" id="KW-1185">Reference proteome</keyword>
<feature type="transmembrane region" description="Helical" evidence="9">
    <location>
        <begin position="56"/>
        <end position="74"/>
    </location>
</feature>
<comment type="pathway">
    <text evidence="2 9">Cofactor biosynthesis; adenosylcobalamin biosynthesis.</text>
</comment>
<keyword evidence="6 9" id="KW-0812">Transmembrane</keyword>
<dbReference type="PANTHER" id="PTHR34308:SF1">
    <property type="entry name" value="COBALAMIN BIOSYNTHESIS PROTEIN CBIB"/>
    <property type="match status" value="1"/>
</dbReference>
<evidence type="ECO:0000256" key="3">
    <source>
        <dbReference type="ARBA" id="ARBA00006263"/>
    </source>
</evidence>
<sequence>MSALLAFLALLIERAVGYPDAVYRAIGHPVTWIGRLIAWADATLNRSDRSFGSRKAAGLLALAVFVIVAGAAGLTVQMAFGAGVGILATALVASSLLAQRSLESHVEAVADALERDGLEGGRKAVSMIVGRDPENLDEAGVSRAAIESLSENFSDGIVAPAFWLAVAGLPGAAIYKAVNTADSMIGHRTPKHEAFGWASARLDDLINLPASRLTALLIACAAWSLKYADSGASWRAVRRDARKHRSPNAGWPEAAMAGALGLALAGPRSYGGVLVEDAVMGEGGRRDAAAADIRRALRIYRRADALLIALVGLVAAAFIVHG</sequence>
<dbReference type="RefSeq" id="WP_072602469.1">
    <property type="nucleotide sequence ID" value="NZ_CP018171.1"/>
</dbReference>
<comment type="caution">
    <text evidence="9">Lacks conserved residue(s) required for the propagation of feature annotation.</text>
</comment>
<evidence type="ECO:0000313" key="11">
    <source>
        <dbReference type="Proteomes" id="UP000182840"/>
    </source>
</evidence>
<comment type="function">
    <text evidence="9">Converts cobyric acid to cobinamide by the addition of aminopropanol on the F carboxylic group.</text>
</comment>
<keyword evidence="8 9" id="KW-0472">Membrane</keyword>
<dbReference type="PANTHER" id="PTHR34308">
    <property type="entry name" value="COBALAMIN BIOSYNTHESIS PROTEIN CBIB"/>
    <property type="match status" value="1"/>
</dbReference>
<evidence type="ECO:0000256" key="5">
    <source>
        <dbReference type="ARBA" id="ARBA00022573"/>
    </source>
</evidence>
<feature type="transmembrane region" description="Helical" evidence="9">
    <location>
        <begin position="303"/>
        <end position="321"/>
    </location>
</feature>
<keyword evidence="7 9" id="KW-1133">Transmembrane helix</keyword>
<organism evidence="10 11">
    <name type="scientific">Aquibium oceanicum</name>
    <dbReference type="NCBI Taxonomy" id="1670800"/>
    <lineage>
        <taxon>Bacteria</taxon>
        <taxon>Pseudomonadati</taxon>
        <taxon>Pseudomonadota</taxon>
        <taxon>Alphaproteobacteria</taxon>
        <taxon>Hyphomicrobiales</taxon>
        <taxon>Phyllobacteriaceae</taxon>
        <taxon>Aquibium</taxon>
    </lineage>
</organism>
<protein>
    <recommendedName>
        <fullName evidence="9">Cobalamin biosynthesis protein CobD</fullName>
    </recommendedName>
</protein>
<dbReference type="OrthoDB" id="9811967at2"/>
<evidence type="ECO:0000256" key="6">
    <source>
        <dbReference type="ARBA" id="ARBA00022692"/>
    </source>
</evidence>
<evidence type="ECO:0000256" key="7">
    <source>
        <dbReference type="ARBA" id="ARBA00022989"/>
    </source>
</evidence>
<evidence type="ECO:0000256" key="9">
    <source>
        <dbReference type="HAMAP-Rule" id="MF_00024"/>
    </source>
</evidence>
<keyword evidence="4 9" id="KW-1003">Cell membrane</keyword>
<name>A0A1L3SNT7_9HYPH</name>
<dbReference type="InterPro" id="IPR004485">
    <property type="entry name" value="Cobalamin_biosynth_CobD/CbiB"/>
</dbReference>
<dbReference type="Pfam" id="PF03186">
    <property type="entry name" value="CobD_Cbib"/>
    <property type="match status" value="1"/>
</dbReference>
<evidence type="ECO:0000256" key="4">
    <source>
        <dbReference type="ARBA" id="ARBA00022475"/>
    </source>
</evidence>
<dbReference type="GO" id="GO:0048472">
    <property type="term" value="F:threonine-phosphate decarboxylase activity"/>
    <property type="evidence" value="ECO:0007669"/>
    <property type="project" value="InterPro"/>
</dbReference>
<dbReference type="GO" id="GO:0009236">
    <property type="term" value="P:cobalamin biosynthetic process"/>
    <property type="evidence" value="ECO:0007669"/>
    <property type="project" value="UniProtKB-UniRule"/>
</dbReference>
<dbReference type="KEGG" id="meso:BSQ44_06535"/>
<dbReference type="GO" id="GO:0015420">
    <property type="term" value="F:ABC-type vitamin B12 transporter activity"/>
    <property type="evidence" value="ECO:0007669"/>
    <property type="project" value="UniProtKB-UniRule"/>
</dbReference>
<dbReference type="GO" id="GO:0005886">
    <property type="term" value="C:plasma membrane"/>
    <property type="evidence" value="ECO:0007669"/>
    <property type="project" value="UniProtKB-SubCell"/>
</dbReference>
<evidence type="ECO:0000313" key="10">
    <source>
        <dbReference type="EMBL" id="APH71063.1"/>
    </source>
</evidence>
<comment type="subcellular location">
    <subcellularLocation>
        <location evidence="1 9">Cell membrane</location>
        <topology evidence="1 9">Multi-pass membrane protein</topology>
    </subcellularLocation>
</comment>
<reference evidence="11" key="1">
    <citation type="submission" date="2016-11" db="EMBL/GenBank/DDBJ databases">
        <title>Mesorhizobium oceanicum sp. nov., isolated from deep seawater in South China Sea.</title>
        <authorList>
            <person name="Fu G.-Y."/>
        </authorList>
    </citation>
    <scope>NUCLEOTIDE SEQUENCE [LARGE SCALE GENOMIC DNA]</scope>
    <source>
        <strain evidence="11">B7</strain>
    </source>
</reference>
<evidence type="ECO:0000256" key="2">
    <source>
        <dbReference type="ARBA" id="ARBA00004953"/>
    </source>
</evidence>
<dbReference type="Proteomes" id="UP000182840">
    <property type="component" value="Chromosome"/>
</dbReference>
<gene>
    <name evidence="9" type="primary">cobD</name>
    <name evidence="10" type="ORF">BSQ44_06535</name>
</gene>
<comment type="similarity">
    <text evidence="3 9">Belongs to the CobD/CbiB family.</text>
</comment>
<evidence type="ECO:0000256" key="1">
    <source>
        <dbReference type="ARBA" id="ARBA00004651"/>
    </source>
</evidence>
<keyword evidence="5 9" id="KW-0169">Cobalamin biosynthesis</keyword>
<dbReference type="EMBL" id="CP018171">
    <property type="protein sequence ID" value="APH71063.1"/>
    <property type="molecule type" value="Genomic_DNA"/>
</dbReference>